<evidence type="ECO:0000256" key="4">
    <source>
        <dbReference type="ARBA" id="ARBA00011725"/>
    </source>
</evidence>
<evidence type="ECO:0000256" key="3">
    <source>
        <dbReference type="ARBA" id="ARBA00007968"/>
    </source>
</evidence>
<dbReference type="PROSITE" id="PS50294">
    <property type="entry name" value="WD_REPEATS_REGION"/>
    <property type="match status" value="6"/>
</dbReference>
<dbReference type="GO" id="GO:1990756">
    <property type="term" value="F:ubiquitin-like ligase-substrate adaptor activity"/>
    <property type="evidence" value="ECO:0007669"/>
    <property type="project" value="EnsemblFungi"/>
</dbReference>
<keyword evidence="8" id="KW-0833">Ubl conjugation pathway</keyword>
<dbReference type="PRINTS" id="PR00320">
    <property type="entry name" value="GPROTEINBRPT"/>
</dbReference>
<feature type="region of interest" description="Disordered" evidence="14">
    <location>
        <begin position="538"/>
        <end position="562"/>
    </location>
</feature>
<evidence type="ECO:0000256" key="2">
    <source>
        <dbReference type="ARBA" id="ARBA00004906"/>
    </source>
</evidence>
<evidence type="ECO:0000256" key="12">
    <source>
        <dbReference type="ARBA" id="ARBA00032113"/>
    </source>
</evidence>
<dbReference type="GO" id="GO:0046686">
    <property type="term" value="P:response to cadmium ion"/>
    <property type="evidence" value="ECO:0007669"/>
    <property type="project" value="EnsemblFungi"/>
</dbReference>
<dbReference type="InterPro" id="IPR020472">
    <property type="entry name" value="WD40_PAC1"/>
</dbReference>
<evidence type="ECO:0000256" key="1">
    <source>
        <dbReference type="ARBA" id="ARBA00002730"/>
    </source>
</evidence>
<evidence type="ECO:0000313" key="17">
    <source>
        <dbReference type="Proteomes" id="UP000030752"/>
    </source>
</evidence>
<dbReference type="Proteomes" id="UP000030752">
    <property type="component" value="Unassembled WGS sequence"/>
</dbReference>
<feature type="repeat" description="WD" evidence="13">
    <location>
        <begin position="475"/>
        <end position="516"/>
    </location>
</feature>
<feature type="compositionally biased region" description="Polar residues" evidence="14">
    <location>
        <begin position="300"/>
        <end position="311"/>
    </location>
</feature>
<dbReference type="PROSITE" id="PS00678">
    <property type="entry name" value="WD_REPEATS_1"/>
    <property type="match status" value="3"/>
</dbReference>
<feature type="repeat" description="WD" evidence="13">
    <location>
        <begin position="611"/>
        <end position="650"/>
    </location>
</feature>
<evidence type="ECO:0000256" key="13">
    <source>
        <dbReference type="PROSITE-ProRule" id="PRU00221"/>
    </source>
</evidence>
<keyword evidence="17" id="KW-1185">Reference proteome</keyword>
<dbReference type="PANTHER" id="PTHR19872">
    <property type="entry name" value="UBIQUITIN LIGASE SPECIFICITY FACTOR/HREP PROTEIN"/>
    <property type="match status" value="1"/>
</dbReference>
<keyword evidence="9" id="KW-0805">Transcription regulation</keyword>
<dbReference type="OrthoDB" id="5580488at2759"/>
<dbReference type="GO" id="GO:0006357">
    <property type="term" value="P:regulation of transcription by RNA polymerase II"/>
    <property type="evidence" value="ECO:0007669"/>
    <property type="project" value="EnsemblFungi"/>
</dbReference>
<dbReference type="GO" id="GO:0043224">
    <property type="term" value="C:nuclear SCF ubiquitin ligase complex"/>
    <property type="evidence" value="ECO:0007669"/>
    <property type="project" value="EnsemblFungi"/>
</dbReference>
<dbReference type="PANTHER" id="PTHR19872:SF9">
    <property type="entry name" value="UBIQUITIN-BINDING SDF UBIQUITIN LIGASE COMPLEX SUBUNIT"/>
    <property type="match status" value="1"/>
</dbReference>
<dbReference type="CDD" id="cd00200">
    <property type="entry name" value="WD40"/>
    <property type="match status" value="1"/>
</dbReference>
<feature type="region of interest" description="Disordered" evidence="14">
    <location>
        <begin position="298"/>
        <end position="323"/>
    </location>
</feature>
<comment type="pathway">
    <text evidence="2">Protein modification; protein ubiquitination.</text>
</comment>
<name>W2RSW6_CYPE1</name>
<evidence type="ECO:0000256" key="10">
    <source>
        <dbReference type="ARBA" id="ARBA00023163"/>
    </source>
</evidence>
<keyword evidence="10" id="KW-0804">Transcription</keyword>
<dbReference type="InterPro" id="IPR036322">
    <property type="entry name" value="WD40_repeat_dom_sf"/>
</dbReference>
<feature type="repeat" description="WD" evidence="13">
    <location>
        <begin position="586"/>
        <end position="610"/>
    </location>
</feature>
<dbReference type="PROSITE" id="PS50181">
    <property type="entry name" value="FBOX"/>
    <property type="match status" value="1"/>
</dbReference>
<dbReference type="FunFam" id="2.130.10.10:FF:000715">
    <property type="entry name" value="F-box protein MET30"/>
    <property type="match status" value="1"/>
</dbReference>
<dbReference type="PROSITE" id="PS50082">
    <property type="entry name" value="WD_REPEATS_2"/>
    <property type="match status" value="7"/>
</dbReference>
<feature type="repeat" description="WD" evidence="13">
    <location>
        <begin position="396"/>
        <end position="435"/>
    </location>
</feature>
<accession>W2RSW6</accession>
<feature type="region of interest" description="Disordered" evidence="14">
    <location>
        <begin position="1"/>
        <end position="33"/>
    </location>
</feature>
<reference evidence="16 17" key="1">
    <citation type="submission" date="2013-03" db="EMBL/GenBank/DDBJ databases">
        <title>The Genome Sequence of Phialophora europaea CBS 101466.</title>
        <authorList>
            <consortium name="The Broad Institute Genomics Platform"/>
            <person name="Cuomo C."/>
            <person name="de Hoog S."/>
            <person name="Gorbushina A."/>
            <person name="Walker B."/>
            <person name="Young S.K."/>
            <person name="Zeng Q."/>
            <person name="Gargeya S."/>
            <person name="Fitzgerald M."/>
            <person name="Haas B."/>
            <person name="Abouelleil A."/>
            <person name="Allen A.W."/>
            <person name="Alvarado L."/>
            <person name="Arachchi H.M."/>
            <person name="Berlin A.M."/>
            <person name="Chapman S.B."/>
            <person name="Gainer-Dewar J."/>
            <person name="Goldberg J."/>
            <person name="Griggs A."/>
            <person name="Gujja S."/>
            <person name="Hansen M."/>
            <person name="Howarth C."/>
            <person name="Imamovic A."/>
            <person name="Ireland A."/>
            <person name="Larimer J."/>
            <person name="McCowan C."/>
            <person name="Murphy C."/>
            <person name="Pearson M."/>
            <person name="Poon T.W."/>
            <person name="Priest M."/>
            <person name="Roberts A."/>
            <person name="Saif S."/>
            <person name="Shea T."/>
            <person name="Sisk P."/>
            <person name="Sykes S."/>
            <person name="Wortman J."/>
            <person name="Nusbaum C."/>
            <person name="Birren B."/>
        </authorList>
    </citation>
    <scope>NUCLEOTIDE SEQUENCE [LARGE SCALE GENOMIC DNA]</scope>
    <source>
        <strain evidence="16 17">CBS 101466</strain>
    </source>
</reference>
<dbReference type="GeneID" id="19972942"/>
<dbReference type="GO" id="GO:0043130">
    <property type="term" value="F:ubiquitin binding"/>
    <property type="evidence" value="ECO:0007669"/>
    <property type="project" value="EnsemblFungi"/>
</dbReference>
<feature type="domain" description="F-box" evidence="15">
    <location>
        <begin position="184"/>
        <end position="230"/>
    </location>
</feature>
<dbReference type="SUPFAM" id="SSF81383">
    <property type="entry name" value="F-box domain"/>
    <property type="match status" value="1"/>
</dbReference>
<dbReference type="RefSeq" id="XP_008718165.1">
    <property type="nucleotide sequence ID" value="XM_008719943.1"/>
</dbReference>
<evidence type="ECO:0000256" key="5">
    <source>
        <dbReference type="ARBA" id="ARBA00015819"/>
    </source>
</evidence>
<dbReference type="GO" id="GO:0031146">
    <property type="term" value="P:SCF-dependent proteasomal ubiquitin-dependent protein catabolic process"/>
    <property type="evidence" value="ECO:0007669"/>
    <property type="project" value="EnsemblFungi"/>
</dbReference>
<dbReference type="SMART" id="SM00256">
    <property type="entry name" value="FBOX"/>
    <property type="match status" value="1"/>
</dbReference>
<dbReference type="STRING" id="1220924.W2RSW6"/>
<dbReference type="HOGENOM" id="CLU_000288_103_1_1"/>
<dbReference type="GO" id="GO:0000082">
    <property type="term" value="P:G1/S transition of mitotic cell cycle"/>
    <property type="evidence" value="ECO:0007669"/>
    <property type="project" value="EnsemblFungi"/>
</dbReference>
<organism evidence="16 17">
    <name type="scientific">Cyphellophora europaea (strain CBS 101466)</name>
    <name type="common">Phialophora europaea</name>
    <dbReference type="NCBI Taxonomy" id="1220924"/>
    <lineage>
        <taxon>Eukaryota</taxon>
        <taxon>Fungi</taxon>
        <taxon>Dikarya</taxon>
        <taxon>Ascomycota</taxon>
        <taxon>Pezizomycotina</taxon>
        <taxon>Eurotiomycetes</taxon>
        <taxon>Chaetothyriomycetidae</taxon>
        <taxon>Chaetothyriales</taxon>
        <taxon>Cyphellophoraceae</taxon>
        <taxon>Cyphellophora</taxon>
    </lineage>
</organism>
<dbReference type="AlphaFoldDB" id="W2RSW6"/>
<dbReference type="InterPro" id="IPR019775">
    <property type="entry name" value="WD40_repeat_CS"/>
</dbReference>
<dbReference type="Pfam" id="PF00400">
    <property type="entry name" value="WD40"/>
    <property type="match status" value="6"/>
</dbReference>
<dbReference type="Pfam" id="PF12937">
    <property type="entry name" value="F-box-like"/>
    <property type="match status" value="1"/>
</dbReference>
<evidence type="ECO:0000259" key="15">
    <source>
        <dbReference type="PROSITE" id="PS50181"/>
    </source>
</evidence>
<dbReference type="InterPro" id="IPR015943">
    <property type="entry name" value="WD40/YVTN_repeat-like_dom_sf"/>
</dbReference>
<comment type="subunit">
    <text evidence="4">Component of the SCF(sconB) E3 ubiquitin ligase complex.</text>
</comment>
<dbReference type="VEuPathDB" id="FungiDB:HMPREF1541_05603"/>
<gene>
    <name evidence="16" type="ORF">HMPREF1541_05603</name>
</gene>
<dbReference type="FunCoup" id="W2RSW6">
    <property type="interactions" value="153"/>
</dbReference>
<dbReference type="Gene3D" id="2.130.10.10">
    <property type="entry name" value="YVTN repeat-like/Quinoprotein amine dehydrogenase"/>
    <property type="match status" value="3"/>
</dbReference>
<comment type="similarity">
    <text evidence="3">Belongs to the WD repeat MET30/SCONB/SCON-2 family.</text>
</comment>
<dbReference type="InParanoid" id="W2RSW6"/>
<dbReference type="GO" id="GO:0046685">
    <property type="term" value="P:response to arsenic-containing substance"/>
    <property type="evidence" value="ECO:0007669"/>
    <property type="project" value="EnsemblFungi"/>
</dbReference>
<feature type="repeat" description="WD" evidence="13">
    <location>
        <begin position="356"/>
        <end position="395"/>
    </location>
</feature>
<evidence type="ECO:0000256" key="8">
    <source>
        <dbReference type="ARBA" id="ARBA00022786"/>
    </source>
</evidence>
<dbReference type="eggNOG" id="KOG0274">
    <property type="taxonomic scope" value="Eukaryota"/>
</dbReference>
<evidence type="ECO:0000256" key="6">
    <source>
        <dbReference type="ARBA" id="ARBA00022574"/>
    </source>
</evidence>
<dbReference type="InterPro" id="IPR036047">
    <property type="entry name" value="F-box-like_dom_sf"/>
</dbReference>
<protein>
    <recommendedName>
        <fullName evidence="5">Probable E3 ubiquitin ligase complex SCF subunit sconB</fullName>
    </recommendedName>
    <alternativeName>
        <fullName evidence="12">Sulfur controller B</fullName>
    </alternativeName>
    <alternativeName>
        <fullName evidence="11">Sulfur metabolite repression control protein B</fullName>
    </alternativeName>
</protein>
<dbReference type="EMBL" id="KB822721">
    <property type="protein sequence ID" value="ETN39380.1"/>
    <property type="molecule type" value="Genomic_DNA"/>
</dbReference>
<keyword evidence="6 13" id="KW-0853">WD repeat</keyword>
<evidence type="ECO:0000256" key="7">
    <source>
        <dbReference type="ARBA" id="ARBA00022737"/>
    </source>
</evidence>
<evidence type="ECO:0000256" key="9">
    <source>
        <dbReference type="ARBA" id="ARBA00023015"/>
    </source>
</evidence>
<dbReference type="SUPFAM" id="SSF50978">
    <property type="entry name" value="WD40 repeat-like"/>
    <property type="match status" value="1"/>
</dbReference>
<proteinExistence type="inferred from homology"/>
<feature type="repeat" description="WD" evidence="13">
    <location>
        <begin position="436"/>
        <end position="475"/>
    </location>
</feature>
<dbReference type="SMART" id="SM00320">
    <property type="entry name" value="WD40"/>
    <property type="match status" value="7"/>
</dbReference>
<keyword evidence="7" id="KW-0677">Repeat</keyword>
<comment type="function">
    <text evidence="1">Component of the SCF(sconB) E3 ubiquitin ligase complex involved in the regulation of sulfur metabolite repression, probably by mediating the inactivation or degradation of the metR transcription factor.</text>
</comment>
<dbReference type="InterPro" id="IPR001680">
    <property type="entry name" value="WD40_rpt"/>
</dbReference>
<dbReference type="CDD" id="cd22147">
    <property type="entry name" value="F-box_SpPof1-like"/>
    <property type="match status" value="1"/>
</dbReference>
<evidence type="ECO:0000256" key="11">
    <source>
        <dbReference type="ARBA" id="ARBA00030034"/>
    </source>
</evidence>
<feature type="repeat" description="WD" evidence="13">
    <location>
        <begin position="651"/>
        <end position="684"/>
    </location>
</feature>
<dbReference type="FunFam" id="1.20.1280.50:FF:000016">
    <property type="entry name" value="E3 ubiquitin ligase complex SCF subunit sconB"/>
    <property type="match status" value="1"/>
</dbReference>
<evidence type="ECO:0000256" key="14">
    <source>
        <dbReference type="SAM" id="MobiDB-lite"/>
    </source>
</evidence>
<evidence type="ECO:0000313" key="16">
    <source>
        <dbReference type="EMBL" id="ETN39380.1"/>
    </source>
</evidence>
<dbReference type="GO" id="GO:0000209">
    <property type="term" value="P:protein polyubiquitination"/>
    <property type="evidence" value="ECO:0007669"/>
    <property type="project" value="EnsemblFungi"/>
</dbReference>
<dbReference type="InterPro" id="IPR001810">
    <property type="entry name" value="F-box_dom"/>
</dbReference>
<dbReference type="InterPro" id="IPR051075">
    <property type="entry name" value="SCF_subunit_WD-repeat"/>
</dbReference>
<dbReference type="Gene3D" id="1.20.1280.50">
    <property type="match status" value="1"/>
</dbReference>
<dbReference type="GO" id="GO:0042802">
    <property type="term" value="F:identical protein binding"/>
    <property type="evidence" value="ECO:0007669"/>
    <property type="project" value="EnsemblFungi"/>
</dbReference>
<sequence length="684" mass="76851">MTSHARVHIETDDDWPQSPRKRLRSDSSGAHAPIHMYDHGHDHTHDHDTDRHKIMTSASTARLAPNAVAPFLAKHVPAQYAPLGGVDRDQNALEQTLDPNSKFCYRHRPDMLCRKQADEPSMEALQKDLEAMPQEDRQGIVQVWSLFSAAPAKHRKLMLQGILAQCCFPQLSFLSANVRELIRIDFLAALPAEVSFRILSFLDTTSLCKAAQVSRKWRQLADDDVVWHHMCEQHIDRKCVKCGWGLPMLDRKRLRATKRQMQLRAAGRGLNEWSPAITPIPEESTLVQPQHEQLGAPAIEQQSDGRSSPVSIRSRPGVSSHDSDYFRRTRPWKDVYKDRFKVGTNWKYGRCNVKVLRGHSNGIMALQFIDNILATGSYDATIKIWDLDTGEVLRTLEGHTSGIRCLQFDDNKLISGSLDKTVKVWNWRTGECIATHTGHTEGVISLHFDQKLVASGSADNTVRIWNFKEKTTSVLRGHTDWVNSVRIDSASRTLFTASDDCTINLWDLDTGRVVRTYEGHVGHVQQVIPLPPEFEADDPIDDHLSTSSRSFSEADEGTELRRTASVESSVESKLFPCQPDRPLPPRYILTSALDNTIRLWETATGRCVRTYFGHVEGVWTIAADTLRIVSGSHDRTVKVWDPRSGKSEKTFAGHAGPVTCIGLSDGRMCSGGEDGEVRVYDFAS</sequence>
<dbReference type="GO" id="GO:0140299">
    <property type="term" value="F:molecular sensor activity"/>
    <property type="evidence" value="ECO:0007669"/>
    <property type="project" value="EnsemblFungi"/>
</dbReference>